<organism evidence="5">
    <name type="scientific">Caulobacter sp. 73W</name>
    <dbReference type="NCBI Taxonomy" id="3161137"/>
    <lineage>
        <taxon>Bacteria</taxon>
        <taxon>Pseudomonadati</taxon>
        <taxon>Pseudomonadota</taxon>
        <taxon>Alphaproteobacteria</taxon>
        <taxon>Caulobacterales</taxon>
        <taxon>Caulobacteraceae</taxon>
        <taxon>Caulobacter</taxon>
    </lineage>
</organism>
<evidence type="ECO:0000256" key="3">
    <source>
        <dbReference type="ARBA" id="ARBA00023163"/>
    </source>
</evidence>
<dbReference type="AlphaFoldDB" id="A0AB39KXH8"/>
<dbReference type="GO" id="GO:0003677">
    <property type="term" value="F:DNA binding"/>
    <property type="evidence" value="ECO:0007669"/>
    <property type="project" value="UniProtKB-KW"/>
</dbReference>
<keyword evidence="1" id="KW-0805">Transcription regulation</keyword>
<dbReference type="Pfam" id="PF00392">
    <property type="entry name" value="GntR"/>
    <property type="match status" value="1"/>
</dbReference>
<reference evidence="5" key="1">
    <citation type="submission" date="2024-06" db="EMBL/GenBank/DDBJ databases">
        <title>Caulobacter inopinatus, sp. nov.</title>
        <authorList>
            <person name="Donachie S.P."/>
        </authorList>
    </citation>
    <scope>NUCLEOTIDE SEQUENCE</scope>
    <source>
        <strain evidence="5">73W</strain>
    </source>
</reference>
<evidence type="ECO:0000313" key="5">
    <source>
        <dbReference type="EMBL" id="XDO98355.1"/>
    </source>
</evidence>
<proteinExistence type="predicted"/>
<dbReference type="InterPro" id="IPR036388">
    <property type="entry name" value="WH-like_DNA-bd_sf"/>
</dbReference>
<dbReference type="SMART" id="SM00345">
    <property type="entry name" value="HTH_GNTR"/>
    <property type="match status" value="1"/>
</dbReference>
<keyword evidence="3" id="KW-0804">Transcription</keyword>
<dbReference type="CDD" id="cd07377">
    <property type="entry name" value="WHTH_GntR"/>
    <property type="match status" value="1"/>
</dbReference>
<accession>A0AB39KXH8</accession>
<sequence>MRSTPFERVLREIRAALRDGELRPGAHLSVPELARQKRLSQTPIREALARLAGEGLIDRREGGYFVWTSNAQDWLHLGRLHSLYVAYALMTAPGASPLAVSDTRLTLDTQLGAGSAREAVLVDFVEGIFRQLMRESGNQHVLAAEYRVSDRLRPYRLVEARLLPDAGAEARDLADAYDRGDRDQLWSTVASYFRRRTPYAHAVTTALDDPPK</sequence>
<gene>
    <name evidence="5" type="ORF">ABOZ73_08065</name>
</gene>
<feature type="domain" description="HTH gntR-type" evidence="4">
    <location>
        <begin position="3"/>
        <end position="69"/>
    </location>
</feature>
<dbReference type="RefSeq" id="WP_369062191.1">
    <property type="nucleotide sequence ID" value="NZ_CP158375.1"/>
</dbReference>
<evidence type="ECO:0000259" key="4">
    <source>
        <dbReference type="PROSITE" id="PS50949"/>
    </source>
</evidence>
<dbReference type="EMBL" id="CP158375">
    <property type="protein sequence ID" value="XDO98355.1"/>
    <property type="molecule type" value="Genomic_DNA"/>
</dbReference>
<dbReference type="SUPFAM" id="SSF46785">
    <property type="entry name" value="Winged helix' DNA-binding domain"/>
    <property type="match status" value="1"/>
</dbReference>
<evidence type="ECO:0000256" key="2">
    <source>
        <dbReference type="ARBA" id="ARBA00023125"/>
    </source>
</evidence>
<keyword evidence="2" id="KW-0238">DNA-binding</keyword>
<dbReference type="PROSITE" id="PS50949">
    <property type="entry name" value="HTH_GNTR"/>
    <property type="match status" value="1"/>
</dbReference>
<dbReference type="InterPro" id="IPR036390">
    <property type="entry name" value="WH_DNA-bd_sf"/>
</dbReference>
<evidence type="ECO:0000256" key="1">
    <source>
        <dbReference type="ARBA" id="ARBA00023015"/>
    </source>
</evidence>
<dbReference type="InterPro" id="IPR000524">
    <property type="entry name" value="Tscrpt_reg_HTH_GntR"/>
</dbReference>
<dbReference type="GO" id="GO:0003700">
    <property type="term" value="F:DNA-binding transcription factor activity"/>
    <property type="evidence" value="ECO:0007669"/>
    <property type="project" value="InterPro"/>
</dbReference>
<protein>
    <submittedName>
        <fullName evidence="5">GntR family transcriptional regulator</fullName>
    </submittedName>
</protein>
<name>A0AB39KXH8_9CAUL</name>
<dbReference type="PANTHER" id="PTHR43537">
    <property type="entry name" value="TRANSCRIPTIONAL REGULATOR, GNTR FAMILY"/>
    <property type="match status" value="1"/>
</dbReference>
<dbReference type="Gene3D" id="1.10.10.10">
    <property type="entry name" value="Winged helix-like DNA-binding domain superfamily/Winged helix DNA-binding domain"/>
    <property type="match status" value="1"/>
</dbReference>
<dbReference type="PANTHER" id="PTHR43537:SF45">
    <property type="entry name" value="GNTR FAMILY REGULATORY PROTEIN"/>
    <property type="match status" value="1"/>
</dbReference>